<dbReference type="InterPro" id="IPR016039">
    <property type="entry name" value="Thiolase-like"/>
</dbReference>
<dbReference type="SUPFAM" id="SSF53901">
    <property type="entry name" value="Thiolase-like"/>
    <property type="match status" value="1"/>
</dbReference>
<organism evidence="5 6">
    <name type="scientific">Epilithonimonas hispanica</name>
    <dbReference type="NCBI Taxonomy" id="358687"/>
    <lineage>
        <taxon>Bacteria</taxon>
        <taxon>Pseudomonadati</taxon>
        <taxon>Bacteroidota</taxon>
        <taxon>Flavobacteriia</taxon>
        <taxon>Flavobacteriales</taxon>
        <taxon>Weeksellaceae</taxon>
        <taxon>Chryseobacterium group</taxon>
        <taxon>Epilithonimonas</taxon>
    </lineage>
</organism>
<dbReference type="OrthoDB" id="9815506at2"/>
<accession>A0A3D9D1N3</accession>
<dbReference type="InterPro" id="IPR013751">
    <property type="entry name" value="ACP_syn_III_N"/>
</dbReference>
<dbReference type="AlphaFoldDB" id="A0A3D9D1N3"/>
<dbReference type="CDD" id="cd00830">
    <property type="entry name" value="KAS_III"/>
    <property type="match status" value="1"/>
</dbReference>
<protein>
    <submittedName>
        <fullName evidence="5">3-oxoacyl-ACP synthase</fullName>
    </submittedName>
</protein>
<dbReference type="Pfam" id="PF08545">
    <property type="entry name" value="ACP_syn_III"/>
    <property type="match status" value="1"/>
</dbReference>
<dbReference type="GO" id="GO:0044550">
    <property type="term" value="P:secondary metabolite biosynthetic process"/>
    <property type="evidence" value="ECO:0007669"/>
    <property type="project" value="TreeGrafter"/>
</dbReference>
<dbReference type="Pfam" id="PF08541">
    <property type="entry name" value="ACP_syn_III_C"/>
    <property type="match status" value="1"/>
</dbReference>
<evidence type="ECO:0000256" key="2">
    <source>
        <dbReference type="ARBA" id="ARBA00023315"/>
    </source>
</evidence>
<gene>
    <name evidence="5" type="ORF">DRF58_04620</name>
</gene>
<keyword evidence="2" id="KW-0012">Acyltransferase</keyword>
<keyword evidence="1" id="KW-0808">Transferase</keyword>
<dbReference type="GO" id="GO:0006633">
    <property type="term" value="P:fatty acid biosynthetic process"/>
    <property type="evidence" value="ECO:0007669"/>
    <property type="project" value="InterPro"/>
</dbReference>
<evidence type="ECO:0000259" key="3">
    <source>
        <dbReference type="Pfam" id="PF08541"/>
    </source>
</evidence>
<evidence type="ECO:0000313" key="5">
    <source>
        <dbReference type="EMBL" id="REC71923.1"/>
    </source>
</evidence>
<evidence type="ECO:0000256" key="1">
    <source>
        <dbReference type="ARBA" id="ARBA00022679"/>
    </source>
</evidence>
<keyword evidence="6" id="KW-1185">Reference proteome</keyword>
<dbReference type="InterPro" id="IPR013747">
    <property type="entry name" value="ACP_syn_III_C"/>
</dbReference>
<proteinExistence type="predicted"/>
<dbReference type="PANTHER" id="PTHR34069:SF2">
    <property type="entry name" value="BETA-KETOACYL-[ACYL-CARRIER-PROTEIN] SYNTHASE III"/>
    <property type="match status" value="1"/>
</dbReference>
<dbReference type="PANTHER" id="PTHR34069">
    <property type="entry name" value="3-OXOACYL-[ACYL-CARRIER-PROTEIN] SYNTHASE 3"/>
    <property type="match status" value="1"/>
</dbReference>
<evidence type="ECO:0000259" key="4">
    <source>
        <dbReference type="Pfam" id="PF08545"/>
    </source>
</evidence>
<dbReference type="EMBL" id="QNUG01000007">
    <property type="protein sequence ID" value="REC71923.1"/>
    <property type="molecule type" value="Genomic_DNA"/>
</dbReference>
<feature type="domain" description="Beta-ketoacyl-[acyl-carrier-protein] synthase III N-terminal" evidence="4">
    <location>
        <begin position="106"/>
        <end position="183"/>
    </location>
</feature>
<feature type="domain" description="Beta-ketoacyl-[acyl-carrier-protein] synthase III C-terminal" evidence="3">
    <location>
        <begin position="229"/>
        <end position="317"/>
    </location>
</feature>
<dbReference type="NCBIfam" id="NF006829">
    <property type="entry name" value="PRK09352.1"/>
    <property type="match status" value="1"/>
</dbReference>
<dbReference type="Proteomes" id="UP000256326">
    <property type="component" value="Unassembled WGS sequence"/>
</dbReference>
<dbReference type="GO" id="GO:0004315">
    <property type="term" value="F:3-oxoacyl-[acyl-carrier-protein] synthase activity"/>
    <property type="evidence" value="ECO:0007669"/>
    <property type="project" value="InterPro"/>
</dbReference>
<name>A0A3D9D1N3_9FLAO</name>
<sequence>MMINIAAIEYYLPKNILTNEDISKEFPEWSAEKIKAKIGVESRHIADESETALDLAFQACEKLFEKYDKSKVDFILFCTQSPDYFLPTTACILQDKLGLAKNIGALDFNLGCSGFVYGLTLAQGLIASGVAKNILLVTAETYSKFLDKNDKSNRTIFGDGAAVTIVEKDDSKEHYQFSVGTDGSGFNNLIVEKGASRNQTEEQPTLFMKGPKIFTFAVENIPTLIQDTLKKNKLKLDEIDLFVFHQASSYMLNYLRNLCNIPEEKFFVDMKNIGNTVSASIPIALKLAFDQGKIKEGFKVMVAGFGVGYSWGAGILEF</sequence>
<evidence type="ECO:0000313" key="6">
    <source>
        <dbReference type="Proteomes" id="UP000256326"/>
    </source>
</evidence>
<dbReference type="Gene3D" id="3.40.47.10">
    <property type="match status" value="1"/>
</dbReference>
<comment type="caution">
    <text evidence="5">The sequence shown here is derived from an EMBL/GenBank/DDBJ whole genome shotgun (WGS) entry which is preliminary data.</text>
</comment>
<reference evidence="5 6" key="1">
    <citation type="journal article" date="2006" name="Int. J. Syst. Evol. Microbiol.">
        <title>Chryseobacterium hispanicum sp. nov., isolated from the drinking water distribution system of Sevilla, Spain.</title>
        <authorList>
            <person name="Gallego V."/>
            <person name="Garcia M.T."/>
            <person name="Ventosa A."/>
        </authorList>
    </citation>
    <scope>NUCLEOTIDE SEQUENCE [LARGE SCALE GENOMIC DNA]</scope>
    <source>
        <strain evidence="5 6">KCTC 22104</strain>
    </source>
</reference>